<evidence type="ECO:0000313" key="3">
    <source>
        <dbReference type="Proteomes" id="UP001597541"/>
    </source>
</evidence>
<organism evidence="2 3">
    <name type="scientific">Paenibacillus gansuensis</name>
    <dbReference type="NCBI Taxonomy" id="306542"/>
    <lineage>
        <taxon>Bacteria</taxon>
        <taxon>Bacillati</taxon>
        <taxon>Bacillota</taxon>
        <taxon>Bacilli</taxon>
        <taxon>Bacillales</taxon>
        <taxon>Paenibacillaceae</taxon>
        <taxon>Paenibacillus</taxon>
    </lineage>
</organism>
<evidence type="ECO:0000313" key="2">
    <source>
        <dbReference type="EMBL" id="MFD2614232.1"/>
    </source>
</evidence>
<gene>
    <name evidence="2" type="ORF">ACFSUF_17625</name>
</gene>
<dbReference type="EMBL" id="JBHUME010000011">
    <property type="protein sequence ID" value="MFD2614232.1"/>
    <property type="molecule type" value="Genomic_DNA"/>
</dbReference>
<feature type="transmembrane region" description="Helical" evidence="1">
    <location>
        <begin position="26"/>
        <end position="47"/>
    </location>
</feature>
<dbReference type="Proteomes" id="UP001597541">
    <property type="component" value="Unassembled WGS sequence"/>
</dbReference>
<dbReference type="RefSeq" id="WP_377604871.1">
    <property type="nucleotide sequence ID" value="NZ_JBHUME010000011.1"/>
</dbReference>
<dbReference type="InterPro" id="IPR007436">
    <property type="entry name" value="DUF485"/>
</dbReference>
<dbReference type="PANTHER" id="PTHR38441">
    <property type="entry name" value="INTEGRAL MEMBRANE PROTEIN-RELATED"/>
    <property type="match status" value="1"/>
</dbReference>
<reference evidence="3" key="1">
    <citation type="journal article" date="2019" name="Int. J. Syst. Evol. Microbiol.">
        <title>The Global Catalogue of Microorganisms (GCM) 10K type strain sequencing project: providing services to taxonomists for standard genome sequencing and annotation.</title>
        <authorList>
            <consortium name="The Broad Institute Genomics Platform"/>
            <consortium name="The Broad Institute Genome Sequencing Center for Infectious Disease"/>
            <person name="Wu L."/>
            <person name="Ma J."/>
        </authorList>
    </citation>
    <scope>NUCLEOTIDE SEQUENCE [LARGE SCALE GENOMIC DNA]</scope>
    <source>
        <strain evidence="3">KCTC 3950</strain>
    </source>
</reference>
<feature type="transmembrane region" description="Helical" evidence="1">
    <location>
        <begin position="59"/>
        <end position="80"/>
    </location>
</feature>
<keyword evidence="1" id="KW-1133">Transmembrane helix</keyword>
<sequence>METKTDYGQIARSRSFKLLMRRKKRFLFPMTAFFLIFYFLLPVLTSYTDVLNEPALGPISWAWVFAFAQFVMTWTLCIVYSRKAARFDEDVERIREEAGRERV</sequence>
<name>A0ABW5PJI5_9BACL</name>
<keyword evidence="1" id="KW-0472">Membrane</keyword>
<evidence type="ECO:0000256" key="1">
    <source>
        <dbReference type="SAM" id="Phobius"/>
    </source>
</evidence>
<dbReference type="PANTHER" id="PTHR38441:SF1">
    <property type="entry name" value="MEMBRANE PROTEIN"/>
    <property type="match status" value="1"/>
</dbReference>
<comment type="caution">
    <text evidence="2">The sequence shown here is derived from an EMBL/GenBank/DDBJ whole genome shotgun (WGS) entry which is preliminary data.</text>
</comment>
<accession>A0ABW5PJI5</accession>
<protein>
    <submittedName>
        <fullName evidence="2">DUF485 domain-containing protein</fullName>
    </submittedName>
</protein>
<proteinExistence type="predicted"/>
<keyword evidence="1" id="KW-0812">Transmembrane</keyword>
<keyword evidence="3" id="KW-1185">Reference proteome</keyword>
<dbReference type="Pfam" id="PF04341">
    <property type="entry name" value="DUF485"/>
    <property type="match status" value="1"/>
</dbReference>